<protein>
    <submittedName>
        <fullName evidence="5">RNA methyltransferase, TrmH family, group 3</fullName>
    </submittedName>
</protein>
<keyword evidence="2 5" id="KW-0489">Methyltransferase</keyword>
<dbReference type="Gene3D" id="3.30.1330.30">
    <property type="match status" value="1"/>
</dbReference>
<dbReference type="InterPro" id="IPR029026">
    <property type="entry name" value="tRNA_m1G_MTases_N"/>
</dbReference>
<dbReference type="InterPro" id="IPR029028">
    <property type="entry name" value="Alpha/beta_knot_MTases"/>
</dbReference>
<evidence type="ECO:0000313" key="5">
    <source>
        <dbReference type="EMBL" id="CRL36528.1"/>
    </source>
</evidence>
<dbReference type="SUPFAM" id="SSF75217">
    <property type="entry name" value="alpha/beta knot"/>
    <property type="match status" value="1"/>
</dbReference>
<keyword evidence="3 5" id="KW-0808">Transferase</keyword>
<dbReference type="Proteomes" id="UP000049828">
    <property type="component" value="Unassembled WGS sequence"/>
</dbReference>
<proteinExistence type="inferred from homology"/>
<evidence type="ECO:0000256" key="1">
    <source>
        <dbReference type="ARBA" id="ARBA00007228"/>
    </source>
</evidence>
<dbReference type="AlphaFoldDB" id="A0A0M6WJJ1"/>
<sequence>MTYKKKICLEKSMITSTSNQQMKNLMLLMKKAKARNEQELFVVEGRKMFQEVPEEWLKQVYVSESFFAENDKMLAGYTYEIVSDSVFKAVSDTQTPQGILCLVRKPQYRLEELLKGADTHLLILESIQDPGNLGTMLRTGEGAGISGVVMNHTTVDLFNPKTIRSTMGSIYRMPFFVTRDLTETICELKTAGVKTYAAHLRGTMQYDEPDYTGATAFMIGNEGNGLSDETADLADAYIKIPMCGQVESLNAAISASLLMYETNRQRRIRSMSQDRMSNIRKVEE</sequence>
<dbReference type="InterPro" id="IPR053888">
    <property type="entry name" value="MRM3-like_sub_bind"/>
</dbReference>
<reference evidence="6" key="1">
    <citation type="submission" date="2015-05" db="EMBL/GenBank/DDBJ databases">
        <authorList>
            <consortium name="Pathogen Informatics"/>
        </authorList>
    </citation>
    <scope>NUCLEOTIDE SEQUENCE [LARGE SCALE GENOMIC DNA]</scope>
    <source>
        <strain evidence="6">L1-83</strain>
    </source>
</reference>
<evidence type="ECO:0000256" key="3">
    <source>
        <dbReference type="ARBA" id="ARBA00022679"/>
    </source>
</evidence>
<dbReference type="Pfam" id="PF00588">
    <property type="entry name" value="SpoU_methylase"/>
    <property type="match status" value="1"/>
</dbReference>
<dbReference type="GO" id="GO:0008173">
    <property type="term" value="F:RNA methyltransferase activity"/>
    <property type="evidence" value="ECO:0007669"/>
    <property type="project" value="InterPro"/>
</dbReference>
<dbReference type="Gene3D" id="3.40.1280.10">
    <property type="match status" value="1"/>
</dbReference>
<evidence type="ECO:0000256" key="2">
    <source>
        <dbReference type="ARBA" id="ARBA00022603"/>
    </source>
</evidence>
<dbReference type="InterPro" id="IPR029064">
    <property type="entry name" value="Ribosomal_eL30-like_sf"/>
</dbReference>
<dbReference type="PANTHER" id="PTHR43191:SF2">
    <property type="entry name" value="RRNA METHYLTRANSFERASE 3, MITOCHONDRIAL"/>
    <property type="match status" value="1"/>
</dbReference>
<dbReference type="STRING" id="360807.ERS852392_01676"/>
<dbReference type="GO" id="GO:0003723">
    <property type="term" value="F:RNA binding"/>
    <property type="evidence" value="ECO:0007669"/>
    <property type="project" value="InterPro"/>
</dbReference>
<dbReference type="GO" id="GO:0032259">
    <property type="term" value="P:methylation"/>
    <property type="evidence" value="ECO:0007669"/>
    <property type="project" value="UniProtKB-KW"/>
</dbReference>
<dbReference type="SMART" id="SM00967">
    <property type="entry name" value="SpoU_sub_bind"/>
    <property type="match status" value="1"/>
</dbReference>
<comment type="similarity">
    <text evidence="1">Belongs to the class IV-like SAM-binding methyltransferase superfamily. RNA methyltransferase TrmH family.</text>
</comment>
<dbReference type="GO" id="GO:0005737">
    <property type="term" value="C:cytoplasm"/>
    <property type="evidence" value="ECO:0007669"/>
    <property type="project" value="UniProtKB-ARBA"/>
</dbReference>
<feature type="domain" description="RNA 2-O ribose methyltransferase substrate binding" evidence="4">
    <location>
        <begin position="42"/>
        <end position="109"/>
    </location>
</feature>
<dbReference type="PANTHER" id="PTHR43191">
    <property type="entry name" value="RRNA METHYLTRANSFERASE 3"/>
    <property type="match status" value="1"/>
</dbReference>
<dbReference type="SUPFAM" id="SSF55315">
    <property type="entry name" value="L30e-like"/>
    <property type="match status" value="1"/>
</dbReference>
<gene>
    <name evidence="5" type="ORF">RIL183_19451</name>
</gene>
<accession>A0A0M6WJJ1</accession>
<dbReference type="GO" id="GO:0006396">
    <property type="term" value="P:RNA processing"/>
    <property type="evidence" value="ECO:0007669"/>
    <property type="project" value="InterPro"/>
</dbReference>
<keyword evidence="6" id="KW-1185">Reference proteome</keyword>
<dbReference type="InterPro" id="IPR013123">
    <property type="entry name" value="SpoU_subst-bd"/>
</dbReference>
<dbReference type="CDD" id="cd18095">
    <property type="entry name" value="SpoU-like_rRNA-MTase"/>
    <property type="match status" value="1"/>
</dbReference>
<dbReference type="Pfam" id="PF22435">
    <property type="entry name" value="MRM3-like_sub_bind"/>
    <property type="match status" value="1"/>
</dbReference>
<evidence type="ECO:0000313" key="6">
    <source>
        <dbReference type="Proteomes" id="UP000049828"/>
    </source>
</evidence>
<dbReference type="InterPro" id="IPR051259">
    <property type="entry name" value="rRNA_Methyltransferase"/>
</dbReference>
<name>A0A0M6WJJ1_9FIRM</name>
<organism evidence="5 6">
    <name type="scientific">Roseburia inulinivorans</name>
    <dbReference type="NCBI Taxonomy" id="360807"/>
    <lineage>
        <taxon>Bacteria</taxon>
        <taxon>Bacillati</taxon>
        <taxon>Bacillota</taxon>
        <taxon>Clostridia</taxon>
        <taxon>Lachnospirales</taxon>
        <taxon>Lachnospiraceae</taxon>
        <taxon>Roseburia</taxon>
    </lineage>
</organism>
<evidence type="ECO:0000259" key="4">
    <source>
        <dbReference type="SMART" id="SM00967"/>
    </source>
</evidence>
<dbReference type="InterPro" id="IPR001537">
    <property type="entry name" value="SpoU_MeTrfase"/>
</dbReference>
<dbReference type="EMBL" id="CVRS01000065">
    <property type="protein sequence ID" value="CRL36528.1"/>
    <property type="molecule type" value="Genomic_DNA"/>
</dbReference>